<feature type="region of interest" description="Disordered" evidence="1">
    <location>
        <begin position="74"/>
        <end position="97"/>
    </location>
</feature>
<evidence type="ECO:0000313" key="3">
    <source>
        <dbReference type="Proteomes" id="UP000016498"/>
    </source>
</evidence>
<organism evidence="2 3">
    <name type="scientific">Actinomyces johnsonii F0510</name>
    <dbReference type="NCBI Taxonomy" id="1227262"/>
    <lineage>
        <taxon>Bacteria</taxon>
        <taxon>Bacillati</taxon>
        <taxon>Actinomycetota</taxon>
        <taxon>Actinomycetes</taxon>
        <taxon>Actinomycetales</taxon>
        <taxon>Actinomycetaceae</taxon>
        <taxon>Actinomyces</taxon>
    </lineage>
</organism>
<dbReference type="EMBL" id="AWSD01000255">
    <property type="protein sequence ID" value="ERH17827.1"/>
    <property type="molecule type" value="Genomic_DNA"/>
</dbReference>
<gene>
    <name evidence="2" type="ORF">HMPREF1549_02328</name>
</gene>
<comment type="caution">
    <text evidence="2">The sequence shown here is derived from an EMBL/GenBank/DDBJ whole genome shotgun (WGS) entry which is preliminary data.</text>
</comment>
<sequence>MTGIVYHVKRYDTSGLRAAKVIALSNEDYSQEIITPLAQIAYSCSEVKRTCQRHHDASRPMSRARLFEDTNRLGAWTPEGERSPSHDTPPNQAARTTAQPCPECVSIVWEVLFGFQDGDRYVKGVIPVLNRLGDKSSGTRQSLAQLRTTINNVVIDQHRARQVSAGRPAKPAASVACLHLADPATERIVTDYFTTRLATGCSHREGVESAALDLLGRQPEMTIQDARSTARAAIIRAQGEVGEERWRSTITDAIITRSAAGPVSLDQFLDVGDGSRLSGYDLFRGDSVTGTEPVKDPTAGARRRNNSRAADEEQRSAFREALRSAVANPANDGHSDLEVAISVMTALADDSSTADLMCGPFQEQYSGEHAGERVRELLRDNPEALATLRALIKDCRREAGPKQKSRRPSNKRSA</sequence>
<reference evidence="2 3" key="1">
    <citation type="submission" date="2013-06" db="EMBL/GenBank/DDBJ databases">
        <authorList>
            <person name="Weinstock G."/>
            <person name="Sodergren E."/>
            <person name="Lobos E.A."/>
            <person name="Fulton L."/>
            <person name="Fulton R."/>
            <person name="Courtney L."/>
            <person name="Fronick C."/>
            <person name="O'Laughlin M."/>
            <person name="Godfrey J."/>
            <person name="Wilson R.M."/>
            <person name="Miner T."/>
            <person name="Farmer C."/>
            <person name="Delehaunty K."/>
            <person name="Cordes M."/>
            <person name="Minx P."/>
            <person name="Tomlinson C."/>
            <person name="Chen J."/>
            <person name="Wollam A."/>
            <person name="Pepin K.H."/>
            <person name="Bhonagiri V."/>
            <person name="Zhang X."/>
            <person name="Warren W."/>
            <person name="Mitreva M."/>
            <person name="Mardis E.R."/>
            <person name="Wilson R.K."/>
        </authorList>
    </citation>
    <scope>NUCLEOTIDE SEQUENCE [LARGE SCALE GENOMIC DNA]</scope>
    <source>
        <strain evidence="2 3">F0510</strain>
    </source>
</reference>
<feature type="compositionally biased region" description="Polar residues" evidence="1">
    <location>
        <begin position="86"/>
        <end position="97"/>
    </location>
</feature>
<evidence type="ECO:0000313" key="2">
    <source>
        <dbReference type="EMBL" id="ERH17827.1"/>
    </source>
</evidence>
<evidence type="ECO:0000256" key="1">
    <source>
        <dbReference type="SAM" id="MobiDB-lite"/>
    </source>
</evidence>
<dbReference type="Proteomes" id="UP000016498">
    <property type="component" value="Unassembled WGS sequence"/>
</dbReference>
<feature type="compositionally biased region" description="Basic residues" evidence="1">
    <location>
        <begin position="403"/>
        <end position="414"/>
    </location>
</feature>
<dbReference type="AlphaFoldDB" id="U1RH47"/>
<proteinExistence type="predicted"/>
<feature type="region of interest" description="Disordered" evidence="1">
    <location>
        <begin position="286"/>
        <end position="313"/>
    </location>
</feature>
<protein>
    <submittedName>
        <fullName evidence="2">Uncharacterized protein</fullName>
    </submittedName>
</protein>
<feature type="region of interest" description="Disordered" evidence="1">
    <location>
        <begin position="395"/>
        <end position="414"/>
    </location>
</feature>
<dbReference type="HOGENOM" id="CLU_663301_0_0_11"/>
<name>U1RH47_9ACTO</name>
<dbReference type="PATRIC" id="fig|1227262.3.peg.1906"/>
<accession>U1RH47</accession>